<evidence type="ECO:0000313" key="2">
    <source>
        <dbReference type="Proteomes" id="UP000799429"/>
    </source>
</evidence>
<reference evidence="1" key="1">
    <citation type="journal article" date="2020" name="Stud. Mycol.">
        <title>101 Dothideomycetes genomes: a test case for predicting lifestyles and emergence of pathogens.</title>
        <authorList>
            <person name="Haridas S."/>
            <person name="Albert R."/>
            <person name="Binder M."/>
            <person name="Bloem J."/>
            <person name="Labutti K."/>
            <person name="Salamov A."/>
            <person name="Andreopoulos B."/>
            <person name="Baker S."/>
            <person name="Barry K."/>
            <person name="Bills G."/>
            <person name="Bluhm B."/>
            <person name="Cannon C."/>
            <person name="Castanera R."/>
            <person name="Culley D."/>
            <person name="Daum C."/>
            <person name="Ezra D."/>
            <person name="Gonzalez J."/>
            <person name="Henrissat B."/>
            <person name="Kuo A."/>
            <person name="Liang C."/>
            <person name="Lipzen A."/>
            <person name="Lutzoni F."/>
            <person name="Magnuson J."/>
            <person name="Mondo S."/>
            <person name="Nolan M."/>
            <person name="Ohm R."/>
            <person name="Pangilinan J."/>
            <person name="Park H.-J."/>
            <person name="Ramirez L."/>
            <person name="Alfaro M."/>
            <person name="Sun H."/>
            <person name="Tritt A."/>
            <person name="Yoshinaga Y."/>
            <person name="Zwiers L.-H."/>
            <person name="Turgeon B."/>
            <person name="Goodwin S."/>
            <person name="Spatafora J."/>
            <person name="Crous P."/>
            <person name="Grigoriev I."/>
        </authorList>
    </citation>
    <scope>NUCLEOTIDE SEQUENCE</scope>
    <source>
        <strain evidence="1">CBS 101060</strain>
    </source>
</reference>
<organism evidence="1 2">
    <name type="scientific">Patellaria atrata CBS 101060</name>
    <dbReference type="NCBI Taxonomy" id="1346257"/>
    <lineage>
        <taxon>Eukaryota</taxon>
        <taxon>Fungi</taxon>
        <taxon>Dikarya</taxon>
        <taxon>Ascomycota</taxon>
        <taxon>Pezizomycotina</taxon>
        <taxon>Dothideomycetes</taxon>
        <taxon>Dothideomycetes incertae sedis</taxon>
        <taxon>Patellariales</taxon>
        <taxon>Patellariaceae</taxon>
        <taxon>Patellaria</taxon>
    </lineage>
</organism>
<evidence type="ECO:0000313" key="1">
    <source>
        <dbReference type="EMBL" id="KAF2834862.1"/>
    </source>
</evidence>
<sequence>MLFMLPRLKVGTVLIMKRLTLNTFLFFGSRVVGKDIKNSRRLLVPLSTEVHGTPYYCTRLLYKTYLLMRA</sequence>
<comment type="caution">
    <text evidence="1">The sequence shown here is derived from an EMBL/GenBank/DDBJ whole genome shotgun (WGS) entry which is preliminary data.</text>
</comment>
<dbReference type="AlphaFoldDB" id="A0A9P4S416"/>
<protein>
    <submittedName>
        <fullName evidence="1">Uncharacterized protein</fullName>
    </submittedName>
</protein>
<dbReference type="EMBL" id="MU006114">
    <property type="protein sequence ID" value="KAF2834862.1"/>
    <property type="molecule type" value="Genomic_DNA"/>
</dbReference>
<keyword evidence="2" id="KW-1185">Reference proteome</keyword>
<accession>A0A9P4S416</accession>
<name>A0A9P4S416_9PEZI</name>
<dbReference type="Proteomes" id="UP000799429">
    <property type="component" value="Unassembled WGS sequence"/>
</dbReference>
<gene>
    <name evidence="1" type="ORF">M501DRAFT_999897</name>
</gene>
<proteinExistence type="predicted"/>